<dbReference type="InterPro" id="IPR005105">
    <property type="entry name" value="GlnD_Uridyltrans_N"/>
</dbReference>
<name>A0ABP0FTV2_CLALP</name>
<feature type="domain" description="Protein-PII uridylyltransferase N-terminal" evidence="1">
    <location>
        <begin position="148"/>
        <end position="232"/>
    </location>
</feature>
<proteinExistence type="predicted"/>
<reference evidence="2 3" key="1">
    <citation type="submission" date="2024-02" db="EMBL/GenBank/DDBJ databases">
        <authorList>
            <person name="Daric V."/>
            <person name="Darras S."/>
        </authorList>
    </citation>
    <scope>NUCLEOTIDE SEQUENCE [LARGE SCALE GENOMIC DNA]</scope>
</reference>
<dbReference type="PANTHER" id="PTHR19959:SF119">
    <property type="entry name" value="FUNGAL LIPASE-LIKE DOMAIN-CONTAINING PROTEIN"/>
    <property type="match status" value="1"/>
</dbReference>
<accession>A0ABP0FTV2</accession>
<evidence type="ECO:0000313" key="3">
    <source>
        <dbReference type="Proteomes" id="UP001642483"/>
    </source>
</evidence>
<dbReference type="Proteomes" id="UP001642483">
    <property type="component" value="Unassembled WGS sequence"/>
</dbReference>
<keyword evidence="3" id="KW-1185">Reference proteome</keyword>
<dbReference type="PANTHER" id="PTHR19959">
    <property type="entry name" value="KINESIN LIGHT CHAIN"/>
    <property type="match status" value="1"/>
</dbReference>
<gene>
    <name evidence="2" type="ORF">CVLEPA_LOCUS14178</name>
</gene>
<dbReference type="EMBL" id="CAWYQH010000096">
    <property type="protein sequence ID" value="CAK8683064.1"/>
    <property type="molecule type" value="Genomic_DNA"/>
</dbReference>
<evidence type="ECO:0000313" key="2">
    <source>
        <dbReference type="EMBL" id="CAK8683064.1"/>
    </source>
</evidence>
<organism evidence="2 3">
    <name type="scientific">Clavelina lepadiformis</name>
    <name type="common">Light-bulb sea squirt</name>
    <name type="synonym">Ascidia lepadiformis</name>
    <dbReference type="NCBI Taxonomy" id="159417"/>
    <lineage>
        <taxon>Eukaryota</taxon>
        <taxon>Metazoa</taxon>
        <taxon>Chordata</taxon>
        <taxon>Tunicata</taxon>
        <taxon>Ascidiacea</taxon>
        <taxon>Aplousobranchia</taxon>
        <taxon>Clavelinidae</taxon>
        <taxon>Clavelina</taxon>
    </lineage>
</organism>
<comment type="caution">
    <text evidence="2">The sequence shown here is derived from an EMBL/GenBank/DDBJ whole genome shotgun (WGS) entry which is preliminary data.</text>
</comment>
<dbReference type="Pfam" id="PF03445">
    <property type="entry name" value="DUF294"/>
    <property type="match status" value="1"/>
</dbReference>
<sequence>MEDLNAEEDELAKILRNELCYPNGIEKNPKECAVIFHKLGLLYKRRYNIEPDKIFLIQSAALMNAALVRKPDNTKTVQNDIQELYVYVLRQANVQTKNNNHLDMVTERVKTEVNEMREWVDNELFLLRIIPDNAKGDELLRLEKEKISKIMMIQEKTTASYRAIMKNLDRGCLDVLRKVPCKYTLAGMGSLSRNEITPYSDFENIIVLEEGAQDRKDYEEVLEYFRWFAVIFQLVLINIGETILPSVAIPSLNNFTIKGGDWFFDAYTTRGISFDGLMPQACKSPLGRQRKTEAKPFTTELIKPVSLMLAYLESSRDVYDDFESRLDRILEYKV</sequence>
<protein>
    <recommendedName>
        <fullName evidence="1">Protein-PII uridylyltransferase N-terminal domain-containing protein</fullName>
    </recommendedName>
</protein>
<evidence type="ECO:0000259" key="1">
    <source>
        <dbReference type="Pfam" id="PF03445"/>
    </source>
</evidence>